<organism evidence="2 3">
    <name type="scientific">Candidatus Fonsibacter lacus</name>
    <dbReference type="NCBI Taxonomy" id="2576439"/>
    <lineage>
        <taxon>Bacteria</taxon>
        <taxon>Pseudomonadati</taxon>
        <taxon>Pseudomonadota</taxon>
        <taxon>Alphaproteobacteria</taxon>
        <taxon>Candidatus Pelagibacterales</taxon>
        <taxon>Candidatus Pelagibacterales incertae sedis</taxon>
        <taxon>Candidatus Fonsibacter</taxon>
    </lineage>
</organism>
<dbReference type="AlphaFoldDB" id="A0A966M3J3"/>
<dbReference type="Proteomes" id="UP000747791">
    <property type="component" value="Unassembled WGS sequence"/>
</dbReference>
<dbReference type="Gene3D" id="2.50.20.10">
    <property type="entry name" value="Lipoprotein localisation LolA/LolB/LppX"/>
    <property type="match status" value="1"/>
</dbReference>
<protein>
    <recommendedName>
        <fullName evidence="4">Outer membrane lipoprotein carrier protein LolA</fullName>
    </recommendedName>
</protein>
<reference evidence="2" key="1">
    <citation type="submission" date="2018-10" db="EMBL/GenBank/DDBJ databases">
        <title>Iterative Subtractive Binning of Freshwater Chronoseries Metagenomes Recovers Nearly Complete Genomes from over Four Hundred Novel Species.</title>
        <authorList>
            <person name="Rodriguez-R L.M."/>
            <person name="Tsementzi D."/>
            <person name="Luo C."/>
            <person name="Konstantinidis K.T."/>
        </authorList>
    </citation>
    <scope>NUCLEOTIDE SEQUENCE</scope>
    <source>
        <strain evidence="2">WB8_2A_004</strain>
    </source>
</reference>
<dbReference type="InterPro" id="IPR029046">
    <property type="entry name" value="LolA/LolB/LppX"/>
</dbReference>
<comment type="caution">
    <text evidence="2">The sequence shown here is derived from an EMBL/GenBank/DDBJ whole genome shotgun (WGS) entry which is preliminary data.</text>
</comment>
<dbReference type="EMBL" id="RGOB01000089">
    <property type="protein sequence ID" value="NCU53298.1"/>
    <property type="molecule type" value="Genomic_DNA"/>
</dbReference>
<evidence type="ECO:0000313" key="2">
    <source>
        <dbReference type="EMBL" id="NCU53298.1"/>
    </source>
</evidence>
<dbReference type="SUPFAM" id="SSF89392">
    <property type="entry name" value="Prokaryotic lipoproteins and lipoprotein localization factors"/>
    <property type="match status" value="1"/>
</dbReference>
<evidence type="ECO:0008006" key="4">
    <source>
        <dbReference type="Google" id="ProtNLM"/>
    </source>
</evidence>
<accession>A0A966M3J3</accession>
<gene>
    <name evidence="2" type="ORF">EBX74_03235</name>
</gene>
<keyword evidence="1" id="KW-0732">Signal</keyword>
<evidence type="ECO:0000313" key="3">
    <source>
        <dbReference type="Proteomes" id="UP000747791"/>
    </source>
</evidence>
<proteinExistence type="predicted"/>
<sequence length="182" mass="21459">MKKFSYIVLTMLIFFCSNSKGSEKDNIIKNLKKINSIKFNFTQITNDVTENGNCLIVYPKKMRCVYEEDKEIIVNDDYLFLINKREDKNYNYNIKDTPLGVMLDKENIIEKLSKVEKFNKIDKNIIAIIDLNSQESIEIYFSSKEMNIVGWKIKNYDKSTLEFLMNNISINIDTNEKFETPK</sequence>
<evidence type="ECO:0000256" key="1">
    <source>
        <dbReference type="ARBA" id="ARBA00022729"/>
    </source>
</evidence>
<name>A0A966M3J3_9PROT</name>